<keyword evidence="4" id="KW-0813">Transport</keyword>
<dbReference type="VEuPathDB" id="VectorBase:ADAR2_009800"/>
<dbReference type="AlphaFoldDB" id="A0A2M4CZ70"/>
<keyword evidence="6" id="KW-0999">Mitochondrion inner membrane</keyword>
<dbReference type="VEuPathDB" id="VectorBase:ADAC001840"/>
<reference evidence="11" key="1">
    <citation type="submission" date="2018-01" db="EMBL/GenBank/DDBJ databases">
        <title>An insight into the sialome of Amazonian anophelines.</title>
        <authorList>
            <person name="Ribeiro J.M."/>
            <person name="Scarpassa V."/>
            <person name="Calvo E."/>
        </authorList>
    </citation>
    <scope>NUCLEOTIDE SEQUENCE</scope>
</reference>
<protein>
    <recommendedName>
        <fullName evidence="3">NADH dehydrogenase [ubiquinone] 1 beta subcomplex subunit 10</fullName>
    </recommendedName>
</protein>
<dbReference type="VEuPathDB" id="VectorBase:ADAC006785"/>
<dbReference type="EMBL" id="GGFL01006323">
    <property type="protein sequence ID" value="MBW70501.1"/>
    <property type="molecule type" value="Transcribed_RNA"/>
</dbReference>
<accession>A0A2M4CZ70</accession>
<dbReference type="PANTHER" id="PTHR13094:SF1">
    <property type="entry name" value="NADH DEHYDROGENASE [UBIQUINONE] 1 BETA SUBCOMPLEX SUBUNIT 10"/>
    <property type="match status" value="1"/>
</dbReference>
<keyword evidence="7" id="KW-0249">Electron transport</keyword>
<evidence type="ECO:0000313" key="11">
    <source>
        <dbReference type="EMBL" id="MBW70501.1"/>
    </source>
</evidence>
<dbReference type="VEuPathDB" id="VectorBase:ADAR2_004469"/>
<evidence type="ECO:0000256" key="1">
    <source>
        <dbReference type="ARBA" id="ARBA00004443"/>
    </source>
</evidence>
<dbReference type="InterPro" id="IPR019377">
    <property type="entry name" value="NADH_UbQ_OxRdtase_su10"/>
</dbReference>
<keyword evidence="5" id="KW-0679">Respiratory chain</keyword>
<dbReference type="PANTHER" id="PTHR13094">
    <property type="entry name" value="NADH-UBIQUINONE OXIDOREDUCTASE PDSW SUBUNIT"/>
    <property type="match status" value="1"/>
</dbReference>
<evidence type="ECO:0000256" key="10">
    <source>
        <dbReference type="SAM" id="MobiDB-lite"/>
    </source>
</evidence>
<feature type="compositionally biased region" description="Polar residues" evidence="10">
    <location>
        <begin position="95"/>
        <end position="110"/>
    </location>
</feature>
<dbReference type="GO" id="GO:0005743">
    <property type="term" value="C:mitochondrial inner membrane"/>
    <property type="evidence" value="ECO:0007669"/>
    <property type="project" value="UniProtKB-SubCell"/>
</dbReference>
<evidence type="ECO:0000256" key="9">
    <source>
        <dbReference type="ARBA" id="ARBA00023136"/>
    </source>
</evidence>
<dbReference type="GO" id="GO:0045271">
    <property type="term" value="C:respiratory chain complex I"/>
    <property type="evidence" value="ECO:0007669"/>
    <property type="project" value="UniProtKB-ARBA"/>
</dbReference>
<evidence type="ECO:0000256" key="8">
    <source>
        <dbReference type="ARBA" id="ARBA00023128"/>
    </source>
</evidence>
<name>A0A2M4CZ70_ANODA</name>
<feature type="region of interest" description="Disordered" evidence="10">
    <location>
        <begin position="66"/>
        <end position="121"/>
    </location>
</feature>
<evidence type="ECO:0000256" key="2">
    <source>
        <dbReference type="ARBA" id="ARBA00008317"/>
    </source>
</evidence>
<keyword evidence="11" id="KW-0648">Protein biosynthesis</keyword>
<dbReference type="InterPro" id="IPR039993">
    <property type="entry name" value="NDUFB10"/>
</dbReference>
<dbReference type="GO" id="GO:0003743">
    <property type="term" value="F:translation initiation factor activity"/>
    <property type="evidence" value="ECO:0007669"/>
    <property type="project" value="UniProtKB-KW"/>
</dbReference>
<evidence type="ECO:0000256" key="6">
    <source>
        <dbReference type="ARBA" id="ARBA00022792"/>
    </source>
</evidence>
<comment type="similarity">
    <text evidence="2">Belongs to the complex I NDUFB10 subunit family.</text>
</comment>
<comment type="subcellular location">
    <subcellularLocation>
        <location evidence="1">Mitochondrion inner membrane</location>
        <topology evidence="1">Peripheral membrane protein</topology>
        <orientation evidence="1">Matrix side</orientation>
    </subcellularLocation>
</comment>
<evidence type="ECO:0000256" key="5">
    <source>
        <dbReference type="ARBA" id="ARBA00022660"/>
    </source>
</evidence>
<sequence>MSASPIARQACASITQAIPSKRVLIHDASELPDLYSSTPGGTLYSTTPGGTRIVYERAFLMNLKNSPLARTPPNNVPLNLLRANGSPTGGASAKPLSTLSLSKPNQQKPARNSPPKYDEHQEQFDMDLEAKMPEAPARNPLDSFLNAVHATIDGPVTWFREKIVEPNRQTYPWYHQQFRRVPTIDQCYTDDAVCIFEANQQFRRDKMVDNEILAILRQRFEDCVMYEQPDHVRKCKSFLETYEKAAENWFIKYGDLGGYANAKTAYMKQKHRMIWERRHGPVGSGMKTNEDGEAVEH</sequence>
<keyword evidence="11" id="KW-0396">Initiation factor</keyword>
<evidence type="ECO:0000256" key="3">
    <source>
        <dbReference type="ARBA" id="ARBA00014109"/>
    </source>
</evidence>
<keyword evidence="8" id="KW-0496">Mitochondrion</keyword>
<dbReference type="GO" id="GO:0008190">
    <property type="term" value="F:eukaryotic initiation factor 4E binding"/>
    <property type="evidence" value="ECO:0007669"/>
    <property type="project" value="InterPro"/>
</dbReference>
<proteinExistence type="inferred from homology"/>
<evidence type="ECO:0000256" key="4">
    <source>
        <dbReference type="ARBA" id="ARBA00022448"/>
    </source>
</evidence>
<dbReference type="InterPro" id="IPR008606">
    <property type="entry name" value="EIF4EBP"/>
</dbReference>
<dbReference type="Pfam" id="PF10249">
    <property type="entry name" value="NDUFB10"/>
    <property type="match status" value="1"/>
</dbReference>
<dbReference type="Pfam" id="PF05456">
    <property type="entry name" value="eIF_4EBP"/>
    <property type="match status" value="1"/>
</dbReference>
<dbReference type="GO" id="GO:0045947">
    <property type="term" value="P:negative regulation of translational initiation"/>
    <property type="evidence" value="ECO:0007669"/>
    <property type="project" value="InterPro"/>
</dbReference>
<evidence type="ECO:0000256" key="7">
    <source>
        <dbReference type="ARBA" id="ARBA00022982"/>
    </source>
</evidence>
<organism evidence="11">
    <name type="scientific">Anopheles darlingi</name>
    <name type="common">Mosquito</name>
    <dbReference type="NCBI Taxonomy" id="43151"/>
    <lineage>
        <taxon>Eukaryota</taxon>
        <taxon>Metazoa</taxon>
        <taxon>Ecdysozoa</taxon>
        <taxon>Arthropoda</taxon>
        <taxon>Hexapoda</taxon>
        <taxon>Insecta</taxon>
        <taxon>Pterygota</taxon>
        <taxon>Neoptera</taxon>
        <taxon>Endopterygota</taxon>
        <taxon>Diptera</taxon>
        <taxon>Nematocera</taxon>
        <taxon>Culicoidea</taxon>
        <taxon>Culicidae</taxon>
        <taxon>Anophelinae</taxon>
        <taxon>Anopheles</taxon>
    </lineage>
</organism>
<keyword evidence="9" id="KW-0472">Membrane</keyword>